<keyword evidence="1 2" id="KW-0119">Carbohydrate metabolism</keyword>
<dbReference type="GO" id="GO:0009254">
    <property type="term" value="P:peptidoglycan turnover"/>
    <property type="evidence" value="ECO:0007669"/>
    <property type="project" value="UniProtKB-UniRule"/>
</dbReference>
<evidence type="ECO:0000313" key="4">
    <source>
        <dbReference type="EMBL" id="QNT70498.1"/>
    </source>
</evidence>
<feature type="region of interest" description="Disordered" evidence="3">
    <location>
        <begin position="365"/>
        <end position="384"/>
    </location>
</feature>
<dbReference type="GO" id="GO:0006040">
    <property type="term" value="P:amino sugar metabolic process"/>
    <property type="evidence" value="ECO:0007669"/>
    <property type="project" value="InterPro"/>
</dbReference>
<dbReference type="InterPro" id="IPR005338">
    <property type="entry name" value="Anhydro_N_Ac-Mur_kinase"/>
</dbReference>
<evidence type="ECO:0000256" key="2">
    <source>
        <dbReference type="HAMAP-Rule" id="MF_01270"/>
    </source>
</evidence>
<accession>A0A7H1N462</accession>
<dbReference type="NCBIfam" id="NF007141">
    <property type="entry name" value="PRK09585.1-5"/>
    <property type="match status" value="1"/>
</dbReference>
<organism evidence="4 5">
    <name type="scientific">Defluviicoccus vanus</name>
    <dbReference type="NCBI Taxonomy" id="111831"/>
    <lineage>
        <taxon>Bacteria</taxon>
        <taxon>Pseudomonadati</taxon>
        <taxon>Pseudomonadota</taxon>
        <taxon>Alphaproteobacteria</taxon>
        <taxon>Rhodospirillales</taxon>
        <taxon>Rhodospirillaceae</taxon>
        <taxon>Defluviicoccus</taxon>
    </lineage>
</organism>
<keyword evidence="2 4" id="KW-0418">Kinase</keyword>
<proteinExistence type="inferred from homology"/>
<dbReference type="GO" id="GO:0016301">
    <property type="term" value="F:kinase activity"/>
    <property type="evidence" value="ECO:0007669"/>
    <property type="project" value="UniProtKB-KW"/>
</dbReference>
<evidence type="ECO:0000256" key="1">
    <source>
        <dbReference type="ARBA" id="ARBA00023277"/>
    </source>
</evidence>
<dbReference type="HAMAP" id="MF_01270">
    <property type="entry name" value="AnhMurNAc_kinase"/>
    <property type="match status" value="1"/>
</dbReference>
<comment type="pathway">
    <text evidence="2">Amino-sugar metabolism; 1,6-anhydro-N-acetylmuramate degradation.</text>
</comment>
<dbReference type="KEGG" id="dvn:HQ394_15630"/>
<keyword evidence="2 4" id="KW-0808">Transferase</keyword>
<dbReference type="EC" id="2.7.1.170" evidence="2"/>
<keyword evidence="2" id="KW-0067">ATP-binding</keyword>
<dbReference type="GO" id="GO:0005524">
    <property type="term" value="F:ATP binding"/>
    <property type="evidence" value="ECO:0007669"/>
    <property type="project" value="UniProtKB-UniRule"/>
</dbReference>
<evidence type="ECO:0000313" key="5">
    <source>
        <dbReference type="Proteomes" id="UP000516369"/>
    </source>
</evidence>
<dbReference type="EMBL" id="CP053923">
    <property type="protein sequence ID" value="QNT70498.1"/>
    <property type="molecule type" value="Genomic_DNA"/>
</dbReference>
<dbReference type="UniPathway" id="UPA00544"/>
<dbReference type="InterPro" id="IPR043129">
    <property type="entry name" value="ATPase_NBD"/>
</dbReference>
<dbReference type="GO" id="GO:0016773">
    <property type="term" value="F:phosphotransferase activity, alcohol group as acceptor"/>
    <property type="evidence" value="ECO:0007669"/>
    <property type="project" value="UniProtKB-UniRule"/>
</dbReference>
<dbReference type="PANTHER" id="PTHR30605">
    <property type="entry name" value="ANHYDRO-N-ACETYLMURAMIC ACID KINASE"/>
    <property type="match status" value="1"/>
</dbReference>
<protein>
    <recommendedName>
        <fullName evidence="2">Anhydro-N-acetylmuramic acid kinase</fullName>
        <ecNumber evidence="2">2.7.1.170</ecNumber>
    </recommendedName>
    <alternativeName>
        <fullName evidence="2">AnhMurNAc kinase</fullName>
    </alternativeName>
</protein>
<dbReference type="UniPathway" id="UPA00343"/>
<gene>
    <name evidence="2" type="primary">anmK</name>
    <name evidence="4" type="ORF">HQ394_15630</name>
</gene>
<sequence length="384" mass="40365">MQGDNVPTRPLTAIGLMSGTSLDGIDAAILVSDGVRILDRGAAATIPYPPAFRERLRRLLGRLPDGDAAPVIDEMTDLHRAAVTALLDSAGIAASAIDVVGFHGQTVLHQPRARQTIQIGDGQRLADALGVAVIAEFRAADVAAGGEGAPLAPLYHLALARDLNRPLAVLNVGGVANVTWIGTRIGPGISAGDVPEVLAFDTGPGNALLDDWILRTTCAPYDADGELAGRGRIDAQRLRVWLEHPYFARRPPKSLDRDDFAAVLQSLHGIDAAAGAATLSAFTAQSLRAAMAFFPAPVRQWLVCGGGRHNPTLMRMFAAAVEAPVAAVESVGWRGDYLEAEAFAFLAIRSLMGLPLSLPTTTGVPQPTTGGRLFRPHRAASQTI</sequence>
<comment type="function">
    <text evidence="2">Catalyzes the specific phosphorylation of 1,6-anhydro-N-acetylmuramic acid (anhMurNAc) with the simultaneous cleavage of the 1,6-anhydro ring, generating MurNAc-6-P. Is required for the utilization of anhMurNAc either imported from the medium or derived from its own cell wall murein, and thus plays a role in cell wall recycling.</text>
</comment>
<dbReference type="Gene3D" id="3.30.420.40">
    <property type="match status" value="2"/>
</dbReference>
<dbReference type="PANTHER" id="PTHR30605:SF0">
    <property type="entry name" value="ANHYDRO-N-ACETYLMURAMIC ACID KINASE"/>
    <property type="match status" value="1"/>
</dbReference>
<keyword evidence="2" id="KW-0547">Nucleotide-binding</keyword>
<dbReference type="Proteomes" id="UP000516369">
    <property type="component" value="Chromosome"/>
</dbReference>
<reference evidence="4 5" key="1">
    <citation type="submission" date="2020-05" db="EMBL/GenBank/DDBJ databases">
        <title>Complete closed genome sequence of Defluviicoccus vanus.</title>
        <authorList>
            <person name="Bessarab I."/>
            <person name="Arumugam K."/>
            <person name="Maszenan A.M."/>
            <person name="Seviour R.J."/>
            <person name="Williams R.B."/>
        </authorList>
    </citation>
    <scope>NUCLEOTIDE SEQUENCE [LARGE SCALE GENOMIC DNA]</scope>
    <source>
        <strain evidence="4 5">Ben 114</strain>
    </source>
</reference>
<dbReference type="AlphaFoldDB" id="A0A7H1N462"/>
<dbReference type="SUPFAM" id="SSF53067">
    <property type="entry name" value="Actin-like ATPase domain"/>
    <property type="match status" value="1"/>
</dbReference>
<feature type="binding site" evidence="2">
    <location>
        <begin position="19"/>
        <end position="26"/>
    </location>
    <ligand>
        <name>ATP</name>
        <dbReference type="ChEBI" id="CHEBI:30616"/>
    </ligand>
</feature>
<dbReference type="RefSeq" id="WP_190260976.1">
    <property type="nucleotide sequence ID" value="NZ_CP053923.1"/>
</dbReference>
<name>A0A7H1N462_9PROT</name>
<keyword evidence="5" id="KW-1185">Reference proteome</keyword>
<dbReference type="Pfam" id="PF03702">
    <property type="entry name" value="AnmK"/>
    <property type="match status" value="1"/>
</dbReference>
<comment type="pathway">
    <text evidence="2">Cell wall biogenesis; peptidoglycan recycling.</text>
</comment>
<evidence type="ECO:0000256" key="3">
    <source>
        <dbReference type="SAM" id="MobiDB-lite"/>
    </source>
</evidence>
<comment type="similarity">
    <text evidence="2">Belongs to the anhydro-N-acetylmuramic acid kinase family.</text>
</comment>
<comment type="catalytic activity">
    <reaction evidence="2">
        <text>1,6-anhydro-N-acetyl-beta-muramate + ATP + H2O = N-acetyl-D-muramate 6-phosphate + ADP + H(+)</text>
        <dbReference type="Rhea" id="RHEA:24952"/>
        <dbReference type="ChEBI" id="CHEBI:15377"/>
        <dbReference type="ChEBI" id="CHEBI:15378"/>
        <dbReference type="ChEBI" id="CHEBI:30616"/>
        <dbReference type="ChEBI" id="CHEBI:58690"/>
        <dbReference type="ChEBI" id="CHEBI:58722"/>
        <dbReference type="ChEBI" id="CHEBI:456216"/>
        <dbReference type="EC" id="2.7.1.170"/>
    </reaction>
</comment>
<dbReference type="GO" id="GO:0097175">
    <property type="term" value="P:1,6-anhydro-N-acetyl-beta-muramic acid catabolic process"/>
    <property type="evidence" value="ECO:0007669"/>
    <property type="project" value="UniProtKB-UniRule"/>
</dbReference>